<name>A0A8S1P598_PARPR</name>
<dbReference type="EMBL" id="CAJJDM010000109">
    <property type="protein sequence ID" value="CAD8098217.1"/>
    <property type="molecule type" value="Genomic_DNA"/>
</dbReference>
<dbReference type="GO" id="GO:0005886">
    <property type="term" value="C:plasma membrane"/>
    <property type="evidence" value="ECO:0007669"/>
    <property type="project" value="TreeGrafter"/>
</dbReference>
<dbReference type="InterPro" id="IPR010734">
    <property type="entry name" value="Copine_C"/>
</dbReference>
<dbReference type="OMA" id="YLFEECQ"/>
<feature type="domain" description="C2" evidence="1">
    <location>
        <begin position="1"/>
        <end position="118"/>
    </location>
</feature>
<dbReference type="InterPro" id="IPR045052">
    <property type="entry name" value="Copine"/>
</dbReference>
<dbReference type="Pfam" id="PF00168">
    <property type="entry name" value="C2"/>
    <property type="match status" value="2"/>
</dbReference>
<dbReference type="Proteomes" id="UP000688137">
    <property type="component" value="Unassembled WGS sequence"/>
</dbReference>
<dbReference type="PANTHER" id="PTHR10857">
    <property type="entry name" value="COPINE"/>
    <property type="match status" value="1"/>
</dbReference>
<dbReference type="PROSITE" id="PS50004">
    <property type="entry name" value="C2"/>
    <property type="match status" value="2"/>
</dbReference>
<evidence type="ECO:0000259" key="1">
    <source>
        <dbReference type="PROSITE" id="PS50004"/>
    </source>
</evidence>
<evidence type="ECO:0000313" key="2">
    <source>
        <dbReference type="EMBL" id="CAD8098217.1"/>
    </source>
</evidence>
<dbReference type="AlphaFoldDB" id="A0A8S1P598"/>
<gene>
    <name evidence="2" type="ORF">PPRIM_AZ9-3.1.T1060114</name>
</gene>
<protein>
    <recommendedName>
        <fullName evidence="1">C2 domain-containing protein</fullName>
    </recommendedName>
</protein>
<reference evidence="2" key="1">
    <citation type="submission" date="2021-01" db="EMBL/GenBank/DDBJ databases">
        <authorList>
            <consortium name="Genoscope - CEA"/>
            <person name="William W."/>
        </authorList>
    </citation>
    <scope>NUCLEOTIDE SEQUENCE</scope>
</reference>
<proteinExistence type="predicted"/>
<dbReference type="InterPro" id="IPR000008">
    <property type="entry name" value="C2_dom"/>
</dbReference>
<keyword evidence="3" id="KW-1185">Reference proteome</keyword>
<dbReference type="CDD" id="cd04047">
    <property type="entry name" value="C2B_Copine"/>
    <property type="match status" value="1"/>
</dbReference>
<sequence length="520" mass="59766">MDQNKSIPEERYQLEIFVKAKNLKDMDTFSKSDPFCRLLHTIQGEKEKCEGDTEFQKNNLNPCWEKSFIIDYIFELNQKLVFQVWDKNQSAGSDDLLMGEVETTVADIVGAKDMKCEFELKNKKGQSVGTLVVNIDKQPEDNQFIQLSWIGKDLMNTDGFFGKSDPFLKFYKRVGEDWLPVHKTEMIKDNLNPEWKPFQISFKRLCGNKQEEKFKVECWDVHEKGTNNQFMGHFETSIHEIINENKSEFNLEYQANKSGGKIILKEKKVIKRPTFMDFLRDGEQINLIIGVDYTAQNGNPNFPDSLHAFKTQNGNQYETAIKACAQILLNYDYDKKVAMYGFGAVPHLPNYNVNETEQCFPLTGDFQKPEVYGLEGLVNLYKQTLPNLQFSGPGCLGEIINYSKQIAEFNAKKKIYTVLLILTCGQIHDLHQTTEIIAQCANIPISVILVGVGDFDFKKLEFLDQDQKQLQKEVLTRNVVQFVPYAPFSHSLPILQRELLAELPHQLTNYKSLLGLVPSK</sequence>
<dbReference type="CDD" id="cd04048">
    <property type="entry name" value="C2A_Copine"/>
    <property type="match status" value="1"/>
</dbReference>
<dbReference type="GO" id="GO:0005544">
    <property type="term" value="F:calcium-dependent phospholipid binding"/>
    <property type="evidence" value="ECO:0007669"/>
    <property type="project" value="InterPro"/>
</dbReference>
<dbReference type="SMART" id="SM00239">
    <property type="entry name" value="C2"/>
    <property type="match status" value="2"/>
</dbReference>
<organism evidence="2 3">
    <name type="scientific">Paramecium primaurelia</name>
    <dbReference type="NCBI Taxonomy" id="5886"/>
    <lineage>
        <taxon>Eukaryota</taxon>
        <taxon>Sar</taxon>
        <taxon>Alveolata</taxon>
        <taxon>Ciliophora</taxon>
        <taxon>Intramacronucleata</taxon>
        <taxon>Oligohymenophorea</taxon>
        <taxon>Peniculida</taxon>
        <taxon>Parameciidae</taxon>
        <taxon>Paramecium</taxon>
    </lineage>
</organism>
<feature type="domain" description="C2" evidence="1">
    <location>
        <begin position="123"/>
        <end position="253"/>
    </location>
</feature>
<dbReference type="Pfam" id="PF07002">
    <property type="entry name" value="Copine"/>
    <property type="match status" value="1"/>
</dbReference>
<evidence type="ECO:0000313" key="3">
    <source>
        <dbReference type="Proteomes" id="UP000688137"/>
    </source>
</evidence>
<dbReference type="InterPro" id="IPR037768">
    <property type="entry name" value="C2B_Copine"/>
</dbReference>
<dbReference type="PANTHER" id="PTHR10857:SF106">
    <property type="entry name" value="C2 DOMAIN-CONTAINING PROTEIN"/>
    <property type="match status" value="1"/>
</dbReference>
<dbReference type="GO" id="GO:0071277">
    <property type="term" value="P:cellular response to calcium ion"/>
    <property type="evidence" value="ECO:0007669"/>
    <property type="project" value="TreeGrafter"/>
</dbReference>
<comment type="caution">
    <text evidence="2">The sequence shown here is derived from an EMBL/GenBank/DDBJ whole genome shotgun (WGS) entry which is preliminary data.</text>
</comment>
<dbReference type="FunFam" id="2.60.40.150:FF:000309">
    <property type="entry name" value="Uncharacterized protein"/>
    <property type="match status" value="1"/>
</dbReference>
<accession>A0A8S1P598</accession>